<sequence>IYDNKDCNESREETTNDNPFYNPLQYYIRIVYPLALISQTGSIWTTCLITVERYLAVCHPLRSLTLSTRSRAIWALSALSVCAFVYNLPRFAEIDTTDEAVKHYIIPLSLLSVLNTKIYFSVRKASNNRSELTRARQRELNLATCNAPAFVINCLELIKPDYLVLPTMFSNVLVCLNSAINFLIYCIFGKKFREKLKEVFKCRTRKKIRKSSANRQHYYFGGSCAVDTFV</sequence>
<feature type="transmembrane region" description="Helical" evidence="6">
    <location>
        <begin position="30"/>
        <end position="51"/>
    </location>
</feature>
<dbReference type="PANTHER" id="PTHR46641:SF16">
    <property type="entry name" value="G-PROTEIN COUPLED RECEPTORS FAMILY 1 PROFILE DOMAIN-CONTAINING PROTEIN"/>
    <property type="match status" value="1"/>
</dbReference>
<evidence type="ECO:0000256" key="2">
    <source>
        <dbReference type="ARBA" id="ARBA00010663"/>
    </source>
</evidence>
<gene>
    <name evidence="8" type="ORF">ONB1V03_LOCUS12301</name>
</gene>
<organism evidence="8">
    <name type="scientific">Oppiella nova</name>
    <dbReference type="NCBI Taxonomy" id="334625"/>
    <lineage>
        <taxon>Eukaryota</taxon>
        <taxon>Metazoa</taxon>
        <taxon>Ecdysozoa</taxon>
        <taxon>Arthropoda</taxon>
        <taxon>Chelicerata</taxon>
        <taxon>Arachnida</taxon>
        <taxon>Acari</taxon>
        <taxon>Acariformes</taxon>
        <taxon>Sarcoptiformes</taxon>
        <taxon>Oribatida</taxon>
        <taxon>Brachypylina</taxon>
        <taxon>Oppioidea</taxon>
        <taxon>Oppiidae</taxon>
        <taxon>Oppiella</taxon>
    </lineage>
</organism>
<dbReference type="PROSITE" id="PS50262">
    <property type="entry name" value="G_PROTEIN_RECEP_F1_2"/>
    <property type="match status" value="1"/>
</dbReference>
<evidence type="ECO:0000256" key="6">
    <source>
        <dbReference type="SAM" id="Phobius"/>
    </source>
</evidence>
<feature type="non-terminal residue" evidence="8">
    <location>
        <position position="1"/>
    </location>
</feature>
<evidence type="ECO:0000256" key="1">
    <source>
        <dbReference type="ARBA" id="ARBA00004370"/>
    </source>
</evidence>
<dbReference type="EMBL" id="OC924667">
    <property type="protein sequence ID" value="CAD7655658.1"/>
    <property type="molecule type" value="Genomic_DNA"/>
</dbReference>
<evidence type="ECO:0000313" key="8">
    <source>
        <dbReference type="EMBL" id="CAD7655658.1"/>
    </source>
</evidence>
<evidence type="ECO:0000259" key="7">
    <source>
        <dbReference type="PROSITE" id="PS50262"/>
    </source>
</evidence>
<dbReference type="GO" id="GO:0004930">
    <property type="term" value="F:G protein-coupled receptor activity"/>
    <property type="evidence" value="ECO:0007669"/>
    <property type="project" value="InterPro"/>
</dbReference>
<comment type="similarity">
    <text evidence="2">Belongs to the G-protein coupled receptor 1 family.</text>
</comment>
<dbReference type="InterPro" id="IPR017452">
    <property type="entry name" value="GPCR_Rhodpsn_7TM"/>
</dbReference>
<feature type="domain" description="G-protein coupled receptors family 1 profile" evidence="7">
    <location>
        <begin position="1"/>
        <end position="185"/>
    </location>
</feature>
<dbReference type="EMBL" id="CAJPVJ010009842">
    <property type="protein sequence ID" value="CAG2172845.1"/>
    <property type="molecule type" value="Genomic_DNA"/>
</dbReference>
<reference evidence="8" key="1">
    <citation type="submission" date="2020-11" db="EMBL/GenBank/DDBJ databases">
        <authorList>
            <person name="Tran Van P."/>
        </authorList>
    </citation>
    <scope>NUCLEOTIDE SEQUENCE</scope>
</reference>
<accession>A0A7R9M8N8</accession>
<evidence type="ECO:0000256" key="3">
    <source>
        <dbReference type="ARBA" id="ARBA00022692"/>
    </source>
</evidence>
<keyword evidence="3 6" id="KW-0812">Transmembrane</keyword>
<dbReference type="SUPFAM" id="SSF81321">
    <property type="entry name" value="Family A G protein-coupled receptor-like"/>
    <property type="match status" value="1"/>
</dbReference>
<evidence type="ECO:0000256" key="4">
    <source>
        <dbReference type="ARBA" id="ARBA00022989"/>
    </source>
</evidence>
<evidence type="ECO:0000256" key="5">
    <source>
        <dbReference type="ARBA" id="ARBA00023136"/>
    </source>
</evidence>
<dbReference type="PRINTS" id="PR00237">
    <property type="entry name" value="GPCRRHODOPSN"/>
</dbReference>
<dbReference type="PANTHER" id="PTHR46641">
    <property type="entry name" value="FMRFAMIDE RECEPTOR-RELATED"/>
    <property type="match status" value="1"/>
</dbReference>
<comment type="subcellular location">
    <subcellularLocation>
        <location evidence="1">Membrane</location>
    </subcellularLocation>
</comment>
<dbReference type="Gene3D" id="1.20.1070.10">
    <property type="entry name" value="Rhodopsin 7-helix transmembrane proteins"/>
    <property type="match status" value="2"/>
</dbReference>
<protein>
    <recommendedName>
        <fullName evidence="7">G-protein coupled receptors family 1 profile domain-containing protein</fullName>
    </recommendedName>
</protein>
<dbReference type="InterPro" id="IPR052954">
    <property type="entry name" value="GPCR-Ligand_Int"/>
</dbReference>
<dbReference type="Proteomes" id="UP000728032">
    <property type="component" value="Unassembled WGS sequence"/>
</dbReference>
<proteinExistence type="inferred from homology"/>
<feature type="transmembrane region" description="Helical" evidence="6">
    <location>
        <begin position="72"/>
        <end position="89"/>
    </location>
</feature>
<keyword evidence="4 6" id="KW-1133">Transmembrane helix</keyword>
<keyword evidence="5 6" id="KW-0472">Membrane</keyword>
<dbReference type="OrthoDB" id="10011262at2759"/>
<feature type="transmembrane region" description="Helical" evidence="6">
    <location>
        <begin position="164"/>
        <end position="188"/>
    </location>
</feature>
<dbReference type="Pfam" id="PF00001">
    <property type="entry name" value="7tm_1"/>
    <property type="match status" value="1"/>
</dbReference>
<evidence type="ECO:0000313" key="9">
    <source>
        <dbReference type="Proteomes" id="UP000728032"/>
    </source>
</evidence>
<name>A0A7R9M8N8_9ACAR</name>
<dbReference type="InterPro" id="IPR000276">
    <property type="entry name" value="GPCR_Rhodpsn"/>
</dbReference>
<keyword evidence="9" id="KW-1185">Reference proteome</keyword>
<dbReference type="CDD" id="cd14978">
    <property type="entry name" value="7tmA_FMRFamide_R-like"/>
    <property type="match status" value="1"/>
</dbReference>
<dbReference type="AlphaFoldDB" id="A0A7R9M8N8"/>
<dbReference type="GO" id="GO:0016020">
    <property type="term" value="C:membrane"/>
    <property type="evidence" value="ECO:0007669"/>
    <property type="project" value="UniProtKB-SubCell"/>
</dbReference>